<reference evidence="2 3" key="1">
    <citation type="journal article" date="2020" name="ISME J.">
        <title>Comparative genomics reveals insights into cyanobacterial evolution and habitat adaptation.</title>
        <authorList>
            <person name="Chen M.Y."/>
            <person name="Teng W.K."/>
            <person name="Zhao L."/>
            <person name="Hu C.X."/>
            <person name="Zhou Y.K."/>
            <person name="Han B.P."/>
            <person name="Song L.R."/>
            <person name="Shu W.S."/>
        </authorList>
    </citation>
    <scope>NUCLEOTIDE SEQUENCE [LARGE SCALE GENOMIC DNA]</scope>
    <source>
        <strain evidence="2 3">FACHB-838</strain>
    </source>
</reference>
<gene>
    <name evidence="2" type="ORF">H6G97_42695</name>
</gene>
<keyword evidence="1" id="KW-0472">Membrane</keyword>
<dbReference type="Proteomes" id="UP000623440">
    <property type="component" value="Unassembled WGS sequence"/>
</dbReference>
<dbReference type="InterPro" id="IPR004623">
    <property type="entry name" value="KdpA"/>
</dbReference>
<dbReference type="EMBL" id="JACJSI010000319">
    <property type="protein sequence ID" value="MBD2535714.1"/>
    <property type="molecule type" value="Genomic_DNA"/>
</dbReference>
<evidence type="ECO:0000313" key="3">
    <source>
        <dbReference type="Proteomes" id="UP000623440"/>
    </source>
</evidence>
<keyword evidence="3" id="KW-1185">Reference proteome</keyword>
<protein>
    <submittedName>
        <fullName evidence="2">Potassium-transporting ATPase subunit KdpA</fullName>
    </submittedName>
</protein>
<name>A0ABR8E2B0_9NOSO</name>
<organism evidence="2 3">
    <name type="scientific">Nostoc flagelliforme FACHB-838</name>
    <dbReference type="NCBI Taxonomy" id="2692904"/>
    <lineage>
        <taxon>Bacteria</taxon>
        <taxon>Bacillati</taxon>
        <taxon>Cyanobacteriota</taxon>
        <taxon>Cyanophyceae</taxon>
        <taxon>Nostocales</taxon>
        <taxon>Nostocaceae</taxon>
        <taxon>Nostoc</taxon>
    </lineage>
</organism>
<feature type="transmembrane region" description="Helical" evidence="1">
    <location>
        <begin position="20"/>
        <end position="42"/>
    </location>
</feature>
<keyword evidence="1" id="KW-1133">Transmembrane helix</keyword>
<dbReference type="Pfam" id="PF03814">
    <property type="entry name" value="KdpA"/>
    <property type="match status" value="1"/>
</dbReference>
<evidence type="ECO:0000256" key="1">
    <source>
        <dbReference type="SAM" id="Phobius"/>
    </source>
</evidence>
<evidence type="ECO:0000313" key="2">
    <source>
        <dbReference type="EMBL" id="MBD2535714.1"/>
    </source>
</evidence>
<sequence>MGWAETALFAITTTATMTGFANGIFDLLMPSGGFCALLNLFLQVI</sequence>
<comment type="caution">
    <text evidence="2">The sequence shown here is derived from an EMBL/GenBank/DDBJ whole genome shotgun (WGS) entry which is preliminary data.</text>
</comment>
<accession>A0ABR8E2B0</accession>
<keyword evidence="1" id="KW-0812">Transmembrane</keyword>
<proteinExistence type="predicted"/>